<sequence length="203" mass="22780">MRPTCVGGVAVAHSPRMSHIWGSNPDTAIGYALLMSSTKSETRVRAPLWCGLTGIITPEQEDDRSNESGVTMNNRILSRATKTIAPFRCLAAMPQEGVTRAGILPGCSSLDKGSQEAEVGFEPRTFLSDRQWQLKAARDRRIMLVHKLIILECKWDNQRCFVTLVLQKRTIKPATECAAQGRLMFQLLRNARYRDTCIDVMHY</sequence>
<dbReference type="Proteomes" id="UP000054324">
    <property type="component" value="Unassembled WGS sequence"/>
</dbReference>
<gene>
    <name evidence="1" type="ORF">T265_07826</name>
</gene>
<keyword evidence="2" id="KW-1185">Reference proteome</keyword>
<dbReference type="OrthoDB" id="247013at2759"/>
<dbReference type="KEGG" id="ovi:T265_07826"/>
<evidence type="ECO:0000313" key="1">
    <source>
        <dbReference type="EMBL" id="KER24509.1"/>
    </source>
</evidence>
<proteinExistence type="predicted"/>
<evidence type="ECO:0000313" key="2">
    <source>
        <dbReference type="Proteomes" id="UP000054324"/>
    </source>
</evidence>
<dbReference type="CTD" id="20322005"/>
<organism evidence="1 2">
    <name type="scientific">Opisthorchis viverrini</name>
    <name type="common">Southeast Asian liver fluke</name>
    <dbReference type="NCBI Taxonomy" id="6198"/>
    <lineage>
        <taxon>Eukaryota</taxon>
        <taxon>Metazoa</taxon>
        <taxon>Spiralia</taxon>
        <taxon>Lophotrochozoa</taxon>
        <taxon>Platyhelminthes</taxon>
        <taxon>Trematoda</taxon>
        <taxon>Digenea</taxon>
        <taxon>Opisthorchiida</taxon>
        <taxon>Opisthorchiata</taxon>
        <taxon>Opisthorchiidae</taxon>
        <taxon>Opisthorchis</taxon>
    </lineage>
</organism>
<accession>A0A075AAB0</accession>
<reference evidence="1 2" key="1">
    <citation type="submission" date="2013-11" db="EMBL/GenBank/DDBJ databases">
        <title>Opisthorchis viverrini - life in the bile duct.</title>
        <authorList>
            <person name="Young N.D."/>
            <person name="Nagarajan N."/>
            <person name="Lin S.J."/>
            <person name="Korhonen P.K."/>
            <person name="Jex A.R."/>
            <person name="Hall R.S."/>
            <person name="Safavi-Hemami H."/>
            <person name="Kaewkong W."/>
            <person name="Bertrand D."/>
            <person name="Gao S."/>
            <person name="Seet Q."/>
            <person name="Wongkham S."/>
            <person name="Teh B.T."/>
            <person name="Wongkham C."/>
            <person name="Intapan P.M."/>
            <person name="Maleewong W."/>
            <person name="Yang X."/>
            <person name="Hu M."/>
            <person name="Wang Z."/>
            <person name="Hofmann A."/>
            <person name="Sternberg P.W."/>
            <person name="Tan P."/>
            <person name="Wang J."/>
            <person name="Gasser R.B."/>
        </authorList>
    </citation>
    <scope>NUCLEOTIDE SEQUENCE [LARGE SCALE GENOMIC DNA]</scope>
</reference>
<dbReference type="STRING" id="6198.A0A075AAB0"/>
<dbReference type="RefSeq" id="XP_009171723.1">
    <property type="nucleotide sequence ID" value="XM_009173459.1"/>
</dbReference>
<dbReference type="GeneID" id="20322005"/>
<dbReference type="AlphaFoldDB" id="A0A075AAB0"/>
<protein>
    <submittedName>
        <fullName evidence="1">Uncharacterized protein</fullName>
    </submittedName>
</protein>
<dbReference type="EMBL" id="KL596807">
    <property type="protein sequence ID" value="KER24509.1"/>
    <property type="molecule type" value="Genomic_DNA"/>
</dbReference>
<name>A0A075AAB0_OPIVI</name>